<dbReference type="Proteomes" id="UP001500037">
    <property type="component" value="Unassembled WGS sequence"/>
</dbReference>
<dbReference type="EMBL" id="BAAALF010000015">
    <property type="protein sequence ID" value="GAA1225288.1"/>
    <property type="molecule type" value="Genomic_DNA"/>
</dbReference>
<evidence type="ECO:0000313" key="3">
    <source>
        <dbReference type="Proteomes" id="UP001500037"/>
    </source>
</evidence>
<feature type="compositionally biased region" description="Polar residues" evidence="1">
    <location>
        <begin position="10"/>
        <end position="23"/>
    </location>
</feature>
<keyword evidence="3" id="KW-1185">Reference proteome</keyword>
<organism evidence="2 3">
    <name type="scientific">Kitasatospora nipponensis</name>
    <dbReference type="NCBI Taxonomy" id="258049"/>
    <lineage>
        <taxon>Bacteria</taxon>
        <taxon>Bacillati</taxon>
        <taxon>Actinomycetota</taxon>
        <taxon>Actinomycetes</taxon>
        <taxon>Kitasatosporales</taxon>
        <taxon>Streptomycetaceae</taxon>
        <taxon>Kitasatospora</taxon>
    </lineage>
</organism>
<sequence>MPAGAAVAVTDSTAVPSGSDSRNWLQANDVAPAVGTGPADALTGVQMAPAAASGTPAATSVRSRRFMISPRDSGMATSLSSAHRLRHISQLTLSRTRGTRRPHRHKVEVT</sequence>
<evidence type="ECO:0000256" key="1">
    <source>
        <dbReference type="SAM" id="MobiDB-lite"/>
    </source>
</evidence>
<protein>
    <submittedName>
        <fullName evidence="2">Uncharacterized protein</fullName>
    </submittedName>
</protein>
<reference evidence="3" key="1">
    <citation type="journal article" date="2019" name="Int. J. Syst. Evol. Microbiol.">
        <title>The Global Catalogue of Microorganisms (GCM) 10K type strain sequencing project: providing services to taxonomists for standard genome sequencing and annotation.</title>
        <authorList>
            <consortium name="The Broad Institute Genomics Platform"/>
            <consortium name="The Broad Institute Genome Sequencing Center for Infectious Disease"/>
            <person name="Wu L."/>
            <person name="Ma J."/>
        </authorList>
    </citation>
    <scope>NUCLEOTIDE SEQUENCE [LARGE SCALE GENOMIC DNA]</scope>
    <source>
        <strain evidence="3">JCM 13004</strain>
    </source>
</reference>
<accession>A0ABP4GHE4</accession>
<evidence type="ECO:0000313" key="2">
    <source>
        <dbReference type="EMBL" id="GAA1225288.1"/>
    </source>
</evidence>
<comment type="caution">
    <text evidence="2">The sequence shown here is derived from an EMBL/GenBank/DDBJ whole genome shotgun (WGS) entry which is preliminary data.</text>
</comment>
<name>A0ABP4GHE4_9ACTN</name>
<gene>
    <name evidence="2" type="ORF">GCM10009665_14540</name>
</gene>
<proteinExistence type="predicted"/>
<feature type="region of interest" description="Disordered" evidence="1">
    <location>
        <begin position="1"/>
        <end position="23"/>
    </location>
</feature>